<dbReference type="AlphaFoldDB" id="A0A840YEQ3"/>
<organism evidence="1 2">
    <name type="scientific">Sphingomonas xinjiangensis</name>
    <dbReference type="NCBI Taxonomy" id="643568"/>
    <lineage>
        <taxon>Bacteria</taxon>
        <taxon>Pseudomonadati</taxon>
        <taxon>Pseudomonadota</taxon>
        <taxon>Alphaproteobacteria</taxon>
        <taxon>Sphingomonadales</taxon>
        <taxon>Sphingomonadaceae</taxon>
        <taxon>Sphingomonas</taxon>
    </lineage>
</organism>
<keyword evidence="2" id="KW-1185">Reference proteome</keyword>
<name>A0A840YEQ3_9SPHN</name>
<accession>A0A840YEQ3</accession>
<sequence length="74" mass="7911">MKHLFPRSLIDCIAQGRAPEPHELEAVAARLWEEGFGHGSGTDWATCPLKDATRAAADAALSGTAKPANGRRTR</sequence>
<proteinExistence type="predicted"/>
<reference evidence="1 2" key="1">
    <citation type="submission" date="2020-08" db="EMBL/GenBank/DDBJ databases">
        <title>Genomic Encyclopedia of Type Strains, Phase IV (KMG-IV): sequencing the most valuable type-strain genomes for metagenomic binning, comparative biology and taxonomic classification.</title>
        <authorList>
            <person name="Goeker M."/>
        </authorList>
    </citation>
    <scope>NUCLEOTIDE SEQUENCE [LARGE SCALE GENOMIC DNA]</scope>
    <source>
        <strain evidence="1 2">DSM 26736</strain>
    </source>
</reference>
<gene>
    <name evidence="1" type="ORF">FHT02_003190</name>
</gene>
<comment type="caution">
    <text evidence="1">The sequence shown here is derived from an EMBL/GenBank/DDBJ whole genome shotgun (WGS) entry which is preliminary data.</text>
</comment>
<dbReference type="RefSeq" id="WP_184089642.1">
    <property type="nucleotide sequence ID" value="NZ_JACIJF010000011.1"/>
</dbReference>
<dbReference type="EMBL" id="JACIJF010000011">
    <property type="protein sequence ID" value="MBB5711937.1"/>
    <property type="molecule type" value="Genomic_DNA"/>
</dbReference>
<evidence type="ECO:0000313" key="2">
    <source>
        <dbReference type="Proteomes" id="UP000527143"/>
    </source>
</evidence>
<protein>
    <submittedName>
        <fullName evidence="1">Uncharacterized protein</fullName>
    </submittedName>
</protein>
<dbReference type="Proteomes" id="UP000527143">
    <property type="component" value="Unassembled WGS sequence"/>
</dbReference>
<evidence type="ECO:0000313" key="1">
    <source>
        <dbReference type="EMBL" id="MBB5711937.1"/>
    </source>
</evidence>